<evidence type="ECO:0000256" key="5">
    <source>
        <dbReference type="ARBA" id="ARBA00023136"/>
    </source>
</evidence>
<dbReference type="GO" id="GO:0005886">
    <property type="term" value="C:plasma membrane"/>
    <property type="evidence" value="ECO:0007669"/>
    <property type="project" value="UniProtKB-SubCell"/>
</dbReference>
<evidence type="ECO:0000256" key="2">
    <source>
        <dbReference type="ARBA" id="ARBA00022475"/>
    </source>
</evidence>
<dbReference type="PANTHER" id="PTHR43124">
    <property type="entry name" value="PURINE EFFLUX PUMP PBUE"/>
    <property type="match status" value="1"/>
</dbReference>
<evidence type="ECO:0000256" key="6">
    <source>
        <dbReference type="SAM" id="Phobius"/>
    </source>
</evidence>
<keyword evidence="5 6" id="KW-0472">Membrane</keyword>
<dbReference type="AlphaFoldDB" id="A0A3M8BBA0"/>
<sequence>MRSSCFFLPMSTKLLAGSIVAVMLWVAAVQTTVPAQQYYLISLTPHSSQVALSINTSVFQLGLALGAGLGGVIVNHAAIWHISWVSGLFVLAGFGFALASFAQPKEARKAKSA</sequence>
<proteinExistence type="predicted"/>
<dbReference type="PANTHER" id="PTHR43124:SF10">
    <property type="entry name" value="PURINE EFFLUX PUMP PBUE"/>
    <property type="match status" value="1"/>
</dbReference>
<feature type="transmembrane region" description="Helical" evidence="6">
    <location>
        <begin position="6"/>
        <end position="29"/>
    </location>
</feature>
<protein>
    <submittedName>
        <fullName evidence="7">Transporter</fullName>
    </submittedName>
</protein>
<name>A0A3M8BBA0_9BACL</name>
<reference evidence="7 8" key="1">
    <citation type="submission" date="2018-10" db="EMBL/GenBank/DDBJ databases">
        <title>Phylogenomics of Brevibacillus.</title>
        <authorList>
            <person name="Dunlap C."/>
        </authorList>
    </citation>
    <scope>NUCLEOTIDE SEQUENCE [LARGE SCALE GENOMIC DNA]</scope>
    <source>
        <strain evidence="7 8">NRRL NRS 1219</strain>
    </source>
</reference>
<comment type="caution">
    <text evidence="7">The sequence shown here is derived from an EMBL/GenBank/DDBJ whole genome shotgun (WGS) entry which is preliminary data.</text>
</comment>
<dbReference type="RefSeq" id="WP_122952519.1">
    <property type="nucleotide sequence ID" value="NZ_JBCNIS010000011.1"/>
</dbReference>
<dbReference type="Proteomes" id="UP000276178">
    <property type="component" value="Unassembled WGS sequence"/>
</dbReference>
<feature type="transmembrane region" description="Helical" evidence="6">
    <location>
        <begin position="50"/>
        <end position="73"/>
    </location>
</feature>
<comment type="subcellular location">
    <subcellularLocation>
        <location evidence="1">Cell membrane</location>
        <topology evidence="1">Multi-pass membrane protein</topology>
    </subcellularLocation>
</comment>
<accession>A0A3M8BBA0</accession>
<organism evidence="7 8">
    <name type="scientific">Brevibacillus agri</name>
    <dbReference type="NCBI Taxonomy" id="51101"/>
    <lineage>
        <taxon>Bacteria</taxon>
        <taxon>Bacillati</taxon>
        <taxon>Bacillota</taxon>
        <taxon>Bacilli</taxon>
        <taxon>Bacillales</taxon>
        <taxon>Paenibacillaceae</taxon>
        <taxon>Brevibacillus</taxon>
    </lineage>
</organism>
<evidence type="ECO:0000256" key="4">
    <source>
        <dbReference type="ARBA" id="ARBA00022989"/>
    </source>
</evidence>
<keyword evidence="4 6" id="KW-1133">Transmembrane helix</keyword>
<evidence type="ECO:0000313" key="7">
    <source>
        <dbReference type="EMBL" id="RNB60532.1"/>
    </source>
</evidence>
<dbReference type="EMBL" id="RHHN01000009">
    <property type="protein sequence ID" value="RNB60532.1"/>
    <property type="molecule type" value="Genomic_DNA"/>
</dbReference>
<dbReference type="InterPro" id="IPR036259">
    <property type="entry name" value="MFS_trans_sf"/>
</dbReference>
<dbReference type="OrthoDB" id="337363at2"/>
<dbReference type="InterPro" id="IPR050189">
    <property type="entry name" value="MFS_Efflux_Transporters"/>
</dbReference>
<feature type="transmembrane region" description="Helical" evidence="6">
    <location>
        <begin position="79"/>
        <end position="102"/>
    </location>
</feature>
<evidence type="ECO:0000313" key="8">
    <source>
        <dbReference type="Proteomes" id="UP000276178"/>
    </source>
</evidence>
<dbReference type="SUPFAM" id="SSF103473">
    <property type="entry name" value="MFS general substrate transporter"/>
    <property type="match status" value="1"/>
</dbReference>
<dbReference type="Gene3D" id="1.20.1250.20">
    <property type="entry name" value="MFS general substrate transporter like domains"/>
    <property type="match status" value="1"/>
</dbReference>
<evidence type="ECO:0000256" key="1">
    <source>
        <dbReference type="ARBA" id="ARBA00004651"/>
    </source>
</evidence>
<keyword evidence="2" id="KW-1003">Cell membrane</keyword>
<dbReference type="GO" id="GO:0022857">
    <property type="term" value="F:transmembrane transporter activity"/>
    <property type="evidence" value="ECO:0007669"/>
    <property type="project" value="TreeGrafter"/>
</dbReference>
<evidence type="ECO:0000256" key="3">
    <source>
        <dbReference type="ARBA" id="ARBA00022692"/>
    </source>
</evidence>
<gene>
    <name evidence="7" type="ORF">EB820_03130</name>
</gene>
<keyword evidence="3 6" id="KW-0812">Transmembrane</keyword>